<feature type="coiled-coil region" evidence="16">
    <location>
        <begin position="85"/>
        <end position="112"/>
    </location>
</feature>
<evidence type="ECO:0000256" key="13">
    <source>
        <dbReference type="ARBA" id="ARBA00023328"/>
    </source>
</evidence>
<keyword evidence="12" id="KW-0539">Nucleus</keyword>
<keyword evidence="11" id="KW-0206">Cytoskeleton</keyword>
<keyword evidence="6" id="KW-0158">Chromosome</keyword>
<comment type="similarity">
    <text evidence="4">Belongs to the DASH complex DAM1 family.</text>
</comment>
<dbReference type="InterPro" id="IPR013962">
    <property type="entry name" value="DASH_Dam1"/>
</dbReference>
<dbReference type="AlphaFoldDB" id="A0AAV5QJH7"/>
<dbReference type="GO" id="GO:0044732">
    <property type="term" value="C:mitotic spindle pole body"/>
    <property type="evidence" value="ECO:0007669"/>
    <property type="project" value="TreeGrafter"/>
</dbReference>
<dbReference type="GeneID" id="90072815"/>
<evidence type="ECO:0000313" key="18">
    <source>
        <dbReference type="EMBL" id="GMM34836.1"/>
    </source>
</evidence>
<sequence length="201" mass="22362">MNRKSLGPAPPANYSLIQDIATFQSLNSDLQHLNSHLIGLQKLHDNFTQFNESVGALIYGLNLNAWCTEFSEAPNDENFANKYKVDQLNLKIRQVEEKIARLEGRHHHQQQQSGTDDSTNLTILSEDSFVMDPVATTTIAAKNRGFKKPHNDKPGDPVAKISKGTRRQSRIPTLANGPRIGSKSARPTGSRIKYPSSRSTK</sequence>
<keyword evidence="16" id="KW-0175">Coiled coil</keyword>
<evidence type="ECO:0000256" key="8">
    <source>
        <dbReference type="ARBA" id="ARBA00022701"/>
    </source>
</evidence>
<keyword evidence="9" id="KW-0159">Chromosome partition</keyword>
<name>A0AAV5QJH7_9ASCO</name>
<dbReference type="GO" id="GO:1990537">
    <property type="term" value="C:mitotic spindle polar microtubule"/>
    <property type="evidence" value="ECO:0007669"/>
    <property type="project" value="TreeGrafter"/>
</dbReference>
<dbReference type="EMBL" id="BTFZ01000003">
    <property type="protein sequence ID" value="GMM34836.1"/>
    <property type="molecule type" value="Genomic_DNA"/>
</dbReference>
<evidence type="ECO:0000256" key="4">
    <source>
        <dbReference type="ARBA" id="ARBA00010073"/>
    </source>
</evidence>
<evidence type="ECO:0000256" key="2">
    <source>
        <dbReference type="ARBA" id="ARBA00004186"/>
    </source>
</evidence>
<dbReference type="PANTHER" id="PTHR28113:SF1">
    <property type="entry name" value="DASH COMPLEX SUBUNIT DAM1"/>
    <property type="match status" value="1"/>
</dbReference>
<evidence type="ECO:0000256" key="12">
    <source>
        <dbReference type="ARBA" id="ARBA00023242"/>
    </source>
</evidence>
<evidence type="ECO:0000256" key="14">
    <source>
        <dbReference type="ARBA" id="ARBA00030453"/>
    </source>
</evidence>
<evidence type="ECO:0000256" key="11">
    <source>
        <dbReference type="ARBA" id="ARBA00023212"/>
    </source>
</evidence>
<dbReference type="Pfam" id="PF08653">
    <property type="entry name" value="DASH_Dam1"/>
    <property type="match status" value="1"/>
</dbReference>
<dbReference type="RefSeq" id="XP_064851836.1">
    <property type="nucleotide sequence ID" value="XM_064995764.1"/>
</dbReference>
<keyword evidence="10" id="KW-0995">Kinetochore</keyword>
<dbReference type="GO" id="GO:1990758">
    <property type="term" value="P:mitotic sister chromatid biorientation"/>
    <property type="evidence" value="ECO:0007669"/>
    <property type="project" value="TreeGrafter"/>
</dbReference>
<evidence type="ECO:0000256" key="1">
    <source>
        <dbReference type="ARBA" id="ARBA00004123"/>
    </source>
</evidence>
<keyword evidence="13" id="KW-0137">Centromere</keyword>
<organism evidence="18 19">
    <name type="scientific">Saccharomycopsis crataegensis</name>
    <dbReference type="NCBI Taxonomy" id="43959"/>
    <lineage>
        <taxon>Eukaryota</taxon>
        <taxon>Fungi</taxon>
        <taxon>Dikarya</taxon>
        <taxon>Ascomycota</taxon>
        <taxon>Saccharomycotina</taxon>
        <taxon>Saccharomycetes</taxon>
        <taxon>Saccharomycopsidaceae</taxon>
        <taxon>Saccharomycopsis</taxon>
    </lineage>
</organism>
<comment type="subunit">
    <text evidence="15">Component of the DASH complex consisting of ASK1, DAD1, DAD2, DAD3, DAD4, DAM1, DUO1, HSK3, SPC19 and SPC34, with a stoichiometry of one copy of each subunit per complex. Multiple DASH complexes oligomerize to form a ring that encircles spindle microtubules and organizes the rod-like NDC80 complexes of the outer kinetochore. DASH complex oligomerization strengthens microtubule attachments. Within the complex, DAM1 and DUO1 may form the microtubule connections. On cytoplasmic microtubules, DASH complexes appear to form patches instead of rings. Interacts with the outer kinetochore component NDC80; the interaction is direct.</text>
</comment>
<dbReference type="PANTHER" id="PTHR28113">
    <property type="entry name" value="DASH COMPLEX SUBUNIT DAM1"/>
    <property type="match status" value="1"/>
</dbReference>
<evidence type="ECO:0000256" key="16">
    <source>
        <dbReference type="SAM" id="Coils"/>
    </source>
</evidence>
<keyword evidence="19" id="KW-1185">Reference proteome</keyword>
<evidence type="ECO:0000256" key="10">
    <source>
        <dbReference type="ARBA" id="ARBA00022838"/>
    </source>
</evidence>
<evidence type="ECO:0000256" key="17">
    <source>
        <dbReference type="SAM" id="MobiDB-lite"/>
    </source>
</evidence>
<comment type="subcellular location">
    <subcellularLocation>
        <location evidence="3">Chromosome</location>
        <location evidence="3">Centromere</location>
        <location evidence="3">Kinetochore</location>
    </subcellularLocation>
    <subcellularLocation>
        <location evidence="2">Cytoplasm</location>
        <location evidence="2">Cytoskeleton</location>
        <location evidence="2">Spindle</location>
    </subcellularLocation>
    <subcellularLocation>
        <location evidence="1">Nucleus</location>
    </subcellularLocation>
</comment>
<feature type="region of interest" description="Disordered" evidence="17">
    <location>
        <begin position="140"/>
        <end position="201"/>
    </location>
</feature>
<reference evidence="18 19" key="1">
    <citation type="journal article" date="2023" name="Elife">
        <title>Identification of key yeast species and microbe-microbe interactions impacting larval growth of Drosophila in the wild.</title>
        <authorList>
            <person name="Mure A."/>
            <person name="Sugiura Y."/>
            <person name="Maeda R."/>
            <person name="Honda K."/>
            <person name="Sakurai N."/>
            <person name="Takahashi Y."/>
            <person name="Watada M."/>
            <person name="Katoh T."/>
            <person name="Gotoh A."/>
            <person name="Gotoh Y."/>
            <person name="Taniguchi I."/>
            <person name="Nakamura K."/>
            <person name="Hayashi T."/>
            <person name="Katayama T."/>
            <person name="Uemura T."/>
            <person name="Hattori Y."/>
        </authorList>
    </citation>
    <scope>NUCLEOTIDE SEQUENCE [LARGE SCALE GENOMIC DNA]</scope>
    <source>
        <strain evidence="18 19">SC-9</strain>
    </source>
</reference>
<evidence type="ECO:0000256" key="5">
    <source>
        <dbReference type="ARBA" id="ARBA00020497"/>
    </source>
</evidence>
<evidence type="ECO:0000256" key="9">
    <source>
        <dbReference type="ARBA" id="ARBA00022829"/>
    </source>
</evidence>
<accession>A0AAV5QJH7</accession>
<evidence type="ECO:0000256" key="15">
    <source>
        <dbReference type="ARBA" id="ARBA00047036"/>
    </source>
</evidence>
<comment type="caution">
    <text evidence="18">The sequence shown here is derived from an EMBL/GenBank/DDBJ whole genome shotgun (WGS) entry which is preliminary data.</text>
</comment>
<evidence type="ECO:0000256" key="6">
    <source>
        <dbReference type="ARBA" id="ARBA00022454"/>
    </source>
</evidence>
<evidence type="ECO:0000256" key="3">
    <source>
        <dbReference type="ARBA" id="ARBA00004629"/>
    </source>
</evidence>
<protein>
    <recommendedName>
        <fullName evidence="5">DASH complex subunit DAM1</fullName>
    </recommendedName>
    <alternativeName>
        <fullName evidence="14">Outer kinetochore protein DAM1</fullName>
    </alternativeName>
</protein>
<keyword evidence="8" id="KW-0493">Microtubule</keyword>
<evidence type="ECO:0000313" key="19">
    <source>
        <dbReference type="Proteomes" id="UP001360560"/>
    </source>
</evidence>
<proteinExistence type="inferred from homology"/>
<gene>
    <name evidence="18" type="ORF">DASC09_021610</name>
</gene>
<evidence type="ECO:0000256" key="7">
    <source>
        <dbReference type="ARBA" id="ARBA00022490"/>
    </source>
</evidence>
<keyword evidence="7" id="KW-0963">Cytoplasm</keyword>
<dbReference type="GO" id="GO:0042729">
    <property type="term" value="C:DASH complex"/>
    <property type="evidence" value="ECO:0007669"/>
    <property type="project" value="InterPro"/>
</dbReference>
<dbReference type="Proteomes" id="UP001360560">
    <property type="component" value="Unassembled WGS sequence"/>
</dbReference>